<keyword evidence="3" id="KW-0677">Repeat</keyword>
<dbReference type="FunFam" id="1.25.40.10:FF:000344">
    <property type="entry name" value="Pentatricopeptide repeat-containing protein"/>
    <property type="match status" value="1"/>
</dbReference>
<keyword evidence="12" id="KW-1185">Reference proteome</keyword>
<dbReference type="EMBL" id="VDCV01000006">
    <property type="protein sequence ID" value="KAB5553277.1"/>
    <property type="molecule type" value="Genomic_DNA"/>
</dbReference>
<evidence type="ECO:0000256" key="4">
    <source>
        <dbReference type="ARBA" id="ARBA00022771"/>
    </source>
</evidence>
<evidence type="ECO:0000259" key="8">
    <source>
        <dbReference type="PROSITE" id="PS50089"/>
    </source>
</evidence>
<dbReference type="InterPro" id="IPR032867">
    <property type="entry name" value="DYW_dom"/>
</dbReference>
<evidence type="ECO:0000259" key="10">
    <source>
        <dbReference type="PROSITE" id="PS51270"/>
    </source>
</evidence>
<evidence type="ECO:0000256" key="6">
    <source>
        <dbReference type="PROSITE-ProRule" id="PRU00601"/>
    </source>
</evidence>
<dbReference type="PROSITE" id="PS51270">
    <property type="entry name" value="ZF_CTCHY"/>
    <property type="match status" value="1"/>
</dbReference>
<evidence type="ECO:0000313" key="12">
    <source>
        <dbReference type="Proteomes" id="UP000326939"/>
    </source>
</evidence>
<dbReference type="InterPro" id="IPR001841">
    <property type="entry name" value="Znf_RING"/>
</dbReference>
<dbReference type="InterPro" id="IPR037275">
    <property type="entry name" value="Znf_CTCHY_sf"/>
</dbReference>
<keyword evidence="2" id="KW-0479">Metal-binding</keyword>
<dbReference type="InterPro" id="IPR037274">
    <property type="entry name" value="Znf_CHY_sf"/>
</dbReference>
<dbReference type="PANTHER" id="PTHR47926:SF436">
    <property type="entry name" value="PENTATRICOPEPTIDE REPEAT-CONTAINING PROTEIN ELI1, CHLOROPLASTIC-LIKE ISOFORM X2"/>
    <property type="match status" value="1"/>
</dbReference>
<dbReference type="InterPro" id="IPR002885">
    <property type="entry name" value="PPR_rpt"/>
</dbReference>
<dbReference type="CDD" id="cd16464">
    <property type="entry name" value="RING-H2_Pirh2-like"/>
    <property type="match status" value="1"/>
</dbReference>
<organism evidence="11 12">
    <name type="scientific">Salix brachista</name>
    <dbReference type="NCBI Taxonomy" id="2182728"/>
    <lineage>
        <taxon>Eukaryota</taxon>
        <taxon>Viridiplantae</taxon>
        <taxon>Streptophyta</taxon>
        <taxon>Embryophyta</taxon>
        <taxon>Tracheophyta</taxon>
        <taxon>Spermatophyta</taxon>
        <taxon>Magnoliopsida</taxon>
        <taxon>eudicotyledons</taxon>
        <taxon>Gunneridae</taxon>
        <taxon>Pentapetalae</taxon>
        <taxon>rosids</taxon>
        <taxon>fabids</taxon>
        <taxon>Malpighiales</taxon>
        <taxon>Salicaceae</taxon>
        <taxon>Saliceae</taxon>
        <taxon>Salix</taxon>
    </lineage>
</organism>
<protein>
    <recommendedName>
        <fullName evidence="13">RING-type domain-containing protein</fullName>
    </recommendedName>
</protein>
<evidence type="ECO:0000256" key="1">
    <source>
        <dbReference type="ARBA" id="ARBA00006643"/>
    </source>
</evidence>
<evidence type="ECO:0008006" key="13">
    <source>
        <dbReference type="Google" id="ProtNLM"/>
    </source>
</evidence>
<dbReference type="InterPro" id="IPR011990">
    <property type="entry name" value="TPR-like_helical_dom_sf"/>
</dbReference>
<dbReference type="GO" id="GO:0005737">
    <property type="term" value="C:cytoplasm"/>
    <property type="evidence" value="ECO:0007669"/>
    <property type="project" value="UniProtKB-ARBA"/>
</dbReference>
<dbReference type="Pfam" id="PF13041">
    <property type="entry name" value="PPR_2"/>
    <property type="match status" value="4"/>
</dbReference>
<dbReference type="InterPro" id="IPR046960">
    <property type="entry name" value="PPR_At4g14850-like_plant"/>
</dbReference>
<evidence type="ECO:0000256" key="7">
    <source>
        <dbReference type="PROSITE-ProRule" id="PRU00708"/>
    </source>
</evidence>
<reference evidence="12" key="1">
    <citation type="journal article" date="2019" name="Gigascience">
        <title>De novo genome assembly of the endangered Acer yangbiense, a plant species with extremely small populations endemic to Yunnan Province, China.</title>
        <authorList>
            <person name="Yang J."/>
            <person name="Wariss H.M."/>
            <person name="Tao L."/>
            <person name="Zhang R."/>
            <person name="Yun Q."/>
            <person name="Hollingsworth P."/>
            <person name="Dao Z."/>
            <person name="Luo G."/>
            <person name="Guo H."/>
            <person name="Ma Y."/>
            <person name="Sun W."/>
        </authorList>
    </citation>
    <scope>NUCLEOTIDE SEQUENCE [LARGE SCALE GENOMIC DNA]</scope>
    <source>
        <strain evidence="12">cv. br00</strain>
    </source>
</reference>
<dbReference type="InterPro" id="IPR039512">
    <property type="entry name" value="RCHY1_zinc-ribbon"/>
</dbReference>
<dbReference type="SUPFAM" id="SSF161245">
    <property type="entry name" value="Zinc hairpin stack"/>
    <property type="match status" value="1"/>
</dbReference>
<dbReference type="InterPro" id="IPR017921">
    <property type="entry name" value="Znf_CTCHY"/>
</dbReference>
<evidence type="ECO:0000259" key="9">
    <source>
        <dbReference type="PROSITE" id="PS51266"/>
    </source>
</evidence>
<keyword evidence="5" id="KW-0862">Zinc</keyword>
<dbReference type="Pfam" id="PF20431">
    <property type="entry name" value="E_motif"/>
    <property type="match status" value="1"/>
</dbReference>
<dbReference type="FunFam" id="1.25.40.10:FF:000348">
    <property type="entry name" value="Pentatricopeptide repeat-containing protein chloroplastic"/>
    <property type="match status" value="1"/>
</dbReference>
<feature type="repeat" description="PPR" evidence="7">
    <location>
        <begin position="1074"/>
        <end position="1108"/>
    </location>
</feature>
<dbReference type="SUPFAM" id="SSF57850">
    <property type="entry name" value="RING/U-box"/>
    <property type="match status" value="1"/>
</dbReference>
<comment type="caution">
    <text evidence="11">The sequence shown here is derived from an EMBL/GenBank/DDBJ whole genome shotgun (WGS) entry which is preliminary data.</text>
</comment>
<gene>
    <name evidence="11" type="ORF">DKX38_010588</name>
</gene>
<dbReference type="InterPro" id="IPR046848">
    <property type="entry name" value="E_motif"/>
</dbReference>
<dbReference type="Pfam" id="PF13639">
    <property type="entry name" value="zf-RING_2"/>
    <property type="match status" value="1"/>
</dbReference>
<keyword evidence="4 6" id="KW-0863">Zinc-finger</keyword>
<dbReference type="GO" id="GO:0009451">
    <property type="term" value="P:RNA modification"/>
    <property type="evidence" value="ECO:0007669"/>
    <property type="project" value="InterPro"/>
</dbReference>
<evidence type="ECO:0000313" key="11">
    <source>
        <dbReference type="EMBL" id="KAB5553277.1"/>
    </source>
</evidence>
<feature type="repeat" description="PPR" evidence="7">
    <location>
        <begin position="707"/>
        <end position="741"/>
    </location>
</feature>
<dbReference type="PROSITE" id="PS51266">
    <property type="entry name" value="ZF_CHY"/>
    <property type="match status" value="1"/>
</dbReference>
<dbReference type="NCBIfam" id="TIGR00756">
    <property type="entry name" value="PPR"/>
    <property type="match status" value="6"/>
</dbReference>
<evidence type="ECO:0000256" key="2">
    <source>
        <dbReference type="ARBA" id="ARBA00022723"/>
    </source>
</evidence>
<dbReference type="Pfam" id="PF01535">
    <property type="entry name" value="PPR"/>
    <property type="match status" value="4"/>
</dbReference>
<evidence type="ECO:0000256" key="5">
    <source>
        <dbReference type="ARBA" id="ARBA00022833"/>
    </source>
</evidence>
<dbReference type="Proteomes" id="UP000326939">
    <property type="component" value="Chromosome 6"/>
</dbReference>
<feature type="repeat" description="PPR" evidence="7">
    <location>
        <begin position="942"/>
        <end position="972"/>
    </location>
</feature>
<sequence>MWVFCFSVDYSSTAVRISELPGRVGVALYLGIFCRICPKLQVFMCSSESPQLELGPSSPPFTRQHAQNFHIYSLFIQWNSRLLTEEIERERLRFEWAFFDKRETSDVLMIEFLLKFCYTYISSCFDDSSLGSIADWTLELFSVSWIMLLLISIDLPTYIAMGEVHIENLVPQEFILFHHMGSCSQHFNEDHIFSEESMNVETSEILDKGLMEYGCLHYRRRCRIRAPCCNEIFDCRHCHNEAKNNINVDQKHRHDLPRHEIKEVICSLCGTEQEVQQVCINCGVCMGKYFCETCKLFDDDTSKKQYHCGGCGICRIGGLENFFHCYKCGKLQFSSFLFLVLVWNCMGAYNITNLMMFSCILGMLSNHEGCCYSNLLKNSHPCIEGAMHHDCPVCFEFLFDSRYDVTVLPCGHTIHKSCLKEMRDHYQYACPLCSKSVCDMSKVWEKFDMEIAATPMPEHYQNKMVGSPPPFNCLRHAHLSKEKVDTPAYQTFLRILCNDCGKSSEVQFHVVAQKCLNCKKVPAILCGIVVLLVCCDGATAAPESIVCVKRVTAEIDIRGFSPIHAHLITANLIHDPEITSQVLAFLLSVNNLDCVHQILNYSYEPESVIWNTLIQNKLKEGCPQEVLVGYYHMVTQGVLLDISTFHFLIHACCKIFDVKLGSEVHGRILKSGLGRNKSLNNNLMGMYSKCGKLKEVCLLFAKMTHRDVISWNTMISCFVLKGMYREALDLFDEMLLSGVLPDEITMVSLFSTCTKLNDLETGKRLHLYIVDNKFRIRGSLLNCLVDMYSKCGKMDEAHSLLSRCDESEFDVVLWTTLVSGYVKSNKIDKARQLFEKMNERSLVSWTTMMSGYVQGGYFCECLELFQQMRFENVIPDEVALVTVLSACAHLEDFDLGKSIHAFIVTYGMIVNGFLGNALLDLYAKCGKLDDALRTFEQLPYKSAASWNSMLDGFCRSGGVDKARDFFNKIPEKDIVSWNTMVNFYVKHDMFNESFELFCKMQSSNVKPDKTTLISLLSSCANVGALYHGIWANVYIEKNEIGIDAMLGTALIDMYGKCGCAEMASEIFTQIIEKNVFVWTAMMAAYAMEGHAREAIDLYLEMEASGVKPDHVTFIALLAACSHGGLVDEGYKYFNKLRSFYNISPTIQHYGCMVDLLGRNGHLEETVKFIERMPIEPDVSIWSSLMRACRSHQNVELAEQAFKQLVEIDPTNDGAHVLLSNIYADAGKWDGVRKVRTKLHEMGVPKQPGFSMIEQNGVVHEFTASNLVSADILCMLQDIERRLLVEQELSDATSRHSERLAVAFGLINNQENSPIRVVNSVRMCRDCHSVMKLISQAYDREIVIRDNYRFHRFTDGHCSCKDYW</sequence>
<dbReference type="SUPFAM" id="SSF48452">
    <property type="entry name" value="TPR-like"/>
    <property type="match status" value="1"/>
</dbReference>
<dbReference type="SUPFAM" id="SSF161219">
    <property type="entry name" value="CHY zinc finger-like"/>
    <property type="match status" value="1"/>
</dbReference>
<dbReference type="InterPro" id="IPR013083">
    <property type="entry name" value="Znf_RING/FYVE/PHD"/>
</dbReference>
<feature type="domain" description="RING-type" evidence="8">
    <location>
        <begin position="391"/>
        <end position="434"/>
    </location>
</feature>
<dbReference type="Pfam" id="PF14599">
    <property type="entry name" value="zinc_ribbon_6"/>
    <property type="match status" value="1"/>
</dbReference>
<feature type="domain" description="CHY-type" evidence="9">
    <location>
        <begin position="208"/>
        <end position="284"/>
    </location>
</feature>
<dbReference type="PROSITE" id="PS50089">
    <property type="entry name" value="ZF_RING_2"/>
    <property type="match status" value="1"/>
</dbReference>
<dbReference type="SMART" id="SM00184">
    <property type="entry name" value="RING"/>
    <property type="match status" value="1"/>
</dbReference>
<dbReference type="GO" id="GO:0003723">
    <property type="term" value="F:RNA binding"/>
    <property type="evidence" value="ECO:0007669"/>
    <property type="project" value="InterPro"/>
</dbReference>
<feature type="repeat" description="PPR" evidence="7">
    <location>
        <begin position="810"/>
        <end position="844"/>
    </location>
</feature>
<evidence type="ECO:0000256" key="3">
    <source>
        <dbReference type="ARBA" id="ARBA00022737"/>
    </source>
</evidence>
<dbReference type="PROSITE" id="PS51375">
    <property type="entry name" value="PPR"/>
    <property type="match status" value="5"/>
</dbReference>
<dbReference type="InterPro" id="IPR008913">
    <property type="entry name" value="Znf_CHY"/>
</dbReference>
<dbReference type="GO" id="GO:0008270">
    <property type="term" value="F:zinc ion binding"/>
    <property type="evidence" value="ECO:0007669"/>
    <property type="project" value="UniProtKB-KW"/>
</dbReference>
<dbReference type="FunFam" id="1.25.40.10:FF:000184">
    <property type="entry name" value="Pentatricopeptide repeat-containing protein, chloroplastic"/>
    <property type="match status" value="1"/>
</dbReference>
<dbReference type="Gene3D" id="2.20.28.10">
    <property type="match status" value="1"/>
</dbReference>
<dbReference type="PANTHER" id="PTHR47926">
    <property type="entry name" value="PENTATRICOPEPTIDE REPEAT-CONTAINING PROTEIN"/>
    <property type="match status" value="1"/>
</dbReference>
<dbReference type="Gene3D" id="3.30.40.10">
    <property type="entry name" value="Zinc/RING finger domain, C3HC4 (zinc finger)"/>
    <property type="match status" value="1"/>
</dbReference>
<dbReference type="FunFam" id="1.25.40.10:FF:000333">
    <property type="entry name" value="Pentatricopeptide repeat-containing protein"/>
    <property type="match status" value="1"/>
</dbReference>
<name>A0A5N5MDY5_9ROSI</name>
<feature type="repeat" description="PPR" evidence="7">
    <location>
        <begin position="973"/>
        <end position="1007"/>
    </location>
</feature>
<dbReference type="Pfam" id="PF14432">
    <property type="entry name" value="DYW_deaminase"/>
    <property type="match status" value="1"/>
</dbReference>
<dbReference type="Pfam" id="PF05495">
    <property type="entry name" value="zf-CHY"/>
    <property type="match status" value="1"/>
</dbReference>
<accession>A0A5N5MDY5</accession>
<dbReference type="Gene3D" id="1.25.40.10">
    <property type="entry name" value="Tetratricopeptide repeat domain"/>
    <property type="match status" value="4"/>
</dbReference>
<comment type="similarity">
    <text evidence="1">Belongs to the PPR family. PCMP-H subfamily.</text>
</comment>
<proteinExistence type="inferred from homology"/>
<feature type="domain" description="CTCHY-type" evidence="10">
    <location>
        <begin position="286"/>
        <end position="353"/>
    </location>
</feature>